<evidence type="ECO:0000256" key="1">
    <source>
        <dbReference type="ARBA" id="ARBA00001593"/>
    </source>
</evidence>
<feature type="compositionally biased region" description="Polar residues" evidence="17">
    <location>
        <begin position="104"/>
        <end position="119"/>
    </location>
</feature>
<accession>A0A2V1DTB7</accession>
<feature type="compositionally biased region" description="Basic and acidic residues" evidence="17">
    <location>
        <begin position="1"/>
        <end position="12"/>
    </location>
</feature>
<keyword evidence="7" id="KW-0433">Leucine-rich repeat</keyword>
<dbReference type="InterPro" id="IPR003591">
    <property type="entry name" value="Leu-rich_rpt_typical-subtyp"/>
</dbReference>
<dbReference type="SUPFAM" id="SSF52058">
    <property type="entry name" value="L domain-like"/>
    <property type="match status" value="2"/>
</dbReference>
<feature type="compositionally biased region" description="Polar residues" evidence="17">
    <location>
        <begin position="1115"/>
        <end position="1132"/>
    </location>
</feature>
<feature type="region of interest" description="Disordered" evidence="17">
    <location>
        <begin position="231"/>
        <end position="511"/>
    </location>
</feature>
<proteinExistence type="inferred from homology"/>
<protein>
    <recommendedName>
        <fullName evidence="6">Adenylate cyclase</fullName>
        <ecNumber evidence="5">4.6.1.1</ecNumber>
    </recommendedName>
    <alternativeName>
        <fullName evidence="15">ATP pyrophosphate-lyase</fullName>
    </alternativeName>
    <alternativeName>
        <fullName evidence="16">Adenylyl cyclase</fullName>
    </alternativeName>
</protein>
<dbReference type="SMART" id="SM00044">
    <property type="entry name" value="CYCc"/>
    <property type="match status" value="1"/>
</dbReference>
<dbReference type="CDD" id="cd07302">
    <property type="entry name" value="CHD"/>
    <property type="match status" value="1"/>
</dbReference>
<dbReference type="EMBL" id="KZ805372">
    <property type="protein sequence ID" value="PVI00524.1"/>
    <property type="molecule type" value="Genomic_DNA"/>
</dbReference>
<comment type="catalytic activity">
    <reaction evidence="1">
        <text>ATP = 3',5'-cyclic AMP + diphosphate</text>
        <dbReference type="Rhea" id="RHEA:15389"/>
        <dbReference type="ChEBI" id="CHEBI:30616"/>
        <dbReference type="ChEBI" id="CHEBI:33019"/>
        <dbReference type="ChEBI" id="CHEBI:58165"/>
        <dbReference type="EC" id="4.6.1.1"/>
    </reaction>
</comment>
<evidence type="ECO:0000313" key="21">
    <source>
        <dbReference type="EMBL" id="PVI00524.1"/>
    </source>
</evidence>
<dbReference type="InterPro" id="IPR013716">
    <property type="entry name" value="Adenylate_cyclase_G-a-bd"/>
</dbReference>
<dbReference type="PROSITE" id="PS51450">
    <property type="entry name" value="LRR"/>
    <property type="match status" value="5"/>
</dbReference>
<feature type="domain" description="PPM-type phosphatase" evidence="20">
    <location>
        <begin position="1385"/>
        <end position="1662"/>
    </location>
</feature>
<feature type="compositionally biased region" description="Basic and acidic residues" evidence="17">
    <location>
        <begin position="322"/>
        <end position="333"/>
    </location>
</feature>
<evidence type="ECO:0000256" key="6">
    <source>
        <dbReference type="ARBA" id="ARBA00021420"/>
    </source>
</evidence>
<dbReference type="InterPro" id="IPR001611">
    <property type="entry name" value="Leu-rich_rpt"/>
</dbReference>
<dbReference type="InterPro" id="IPR050216">
    <property type="entry name" value="LRR_domain-containing"/>
</dbReference>
<feature type="compositionally biased region" description="Polar residues" evidence="17">
    <location>
        <begin position="1079"/>
        <end position="1094"/>
    </location>
</feature>
<feature type="compositionally biased region" description="Basic and acidic residues" evidence="17">
    <location>
        <begin position="484"/>
        <end position="502"/>
    </location>
</feature>
<keyword evidence="9" id="KW-0677">Repeat</keyword>
<dbReference type="Gene3D" id="3.80.10.10">
    <property type="entry name" value="Ribonuclease Inhibitor"/>
    <property type="match status" value="4"/>
</dbReference>
<evidence type="ECO:0000256" key="14">
    <source>
        <dbReference type="ARBA" id="ARBA00023239"/>
    </source>
</evidence>
<dbReference type="InterPro" id="IPR001054">
    <property type="entry name" value="A/G_cyclase"/>
</dbReference>
<dbReference type="GO" id="GO:0005737">
    <property type="term" value="C:cytoplasm"/>
    <property type="evidence" value="ECO:0007669"/>
    <property type="project" value="TreeGrafter"/>
</dbReference>
<evidence type="ECO:0000256" key="7">
    <source>
        <dbReference type="ARBA" id="ARBA00022614"/>
    </source>
</evidence>
<dbReference type="SMART" id="SM00314">
    <property type="entry name" value="RA"/>
    <property type="match status" value="1"/>
</dbReference>
<feature type="compositionally biased region" description="Polar residues" evidence="17">
    <location>
        <begin position="13"/>
        <end position="27"/>
    </location>
</feature>
<dbReference type="Proteomes" id="UP000244855">
    <property type="component" value="Unassembled WGS sequence"/>
</dbReference>
<dbReference type="GO" id="GO:0005524">
    <property type="term" value="F:ATP binding"/>
    <property type="evidence" value="ECO:0007669"/>
    <property type="project" value="UniProtKB-KW"/>
</dbReference>
<feature type="region of interest" description="Disordered" evidence="17">
    <location>
        <begin position="1115"/>
        <end position="1172"/>
    </location>
</feature>
<evidence type="ECO:0000259" key="20">
    <source>
        <dbReference type="PROSITE" id="PS51746"/>
    </source>
</evidence>
<feature type="compositionally biased region" description="Basic residues" evidence="17">
    <location>
        <begin position="307"/>
        <end position="321"/>
    </location>
</feature>
<dbReference type="CDD" id="cd00143">
    <property type="entry name" value="PP2Cc"/>
    <property type="match status" value="1"/>
</dbReference>
<dbReference type="Pfam" id="PF00481">
    <property type="entry name" value="PP2C"/>
    <property type="match status" value="1"/>
</dbReference>
<comment type="similarity">
    <text evidence="4">Belongs to the adenylyl cyclase class-3 family.</text>
</comment>
<dbReference type="Pfam" id="PF23598">
    <property type="entry name" value="LRR_14"/>
    <property type="match status" value="1"/>
</dbReference>
<evidence type="ECO:0000256" key="10">
    <source>
        <dbReference type="ARBA" id="ARBA00022741"/>
    </source>
</evidence>
<keyword evidence="14" id="KW-0456">Lyase</keyword>
<feature type="compositionally biased region" description="Polar residues" evidence="17">
    <location>
        <begin position="1152"/>
        <end position="1168"/>
    </location>
</feature>
<feature type="region of interest" description="Disordered" evidence="17">
    <location>
        <begin position="1"/>
        <end position="89"/>
    </location>
</feature>
<reference evidence="21 22" key="1">
    <citation type="journal article" date="2018" name="Sci. Rep.">
        <title>Comparative genomics provides insights into the lifestyle and reveals functional heterogeneity of dark septate endophytic fungi.</title>
        <authorList>
            <person name="Knapp D.G."/>
            <person name="Nemeth J.B."/>
            <person name="Barry K."/>
            <person name="Hainaut M."/>
            <person name="Henrissat B."/>
            <person name="Johnson J."/>
            <person name="Kuo A."/>
            <person name="Lim J.H.P."/>
            <person name="Lipzen A."/>
            <person name="Nolan M."/>
            <person name="Ohm R.A."/>
            <person name="Tamas L."/>
            <person name="Grigoriev I.V."/>
            <person name="Spatafora J.W."/>
            <person name="Nagy L.G."/>
            <person name="Kovacs G.M."/>
        </authorList>
    </citation>
    <scope>NUCLEOTIDE SEQUENCE [LARGE SCALE GENOMIC DNA]</scope>
    <source>
        <strain evidence="21 22">DSE2036</strain>
    </source>
</reference>
<dbReference type="Gene3D" id="3.60.40.10">
    <property type="entry name" value="PPM-type phosphatase domain"/>
    <property type="match status" value="1"/>
</dbReference>
<dbReference type="Pfam" id="PF23010">
    <property type="entry name" value="RA_3"/>
    <property type="match status" value="1"/>
</dbReference>
<evidence type="ECO:0000256" key="17">
    <source>
        <dbReference type="SAM" id="MobiDB-lite"/>
    </source>
</evidence>
<comment type="cofactor">
    <cofactor evidence="2">
        <name>Mg(2+)</name>
        <dbReference type="ChEBI" id="CHEBI:18420"/>
    </cofactor>
</comment>
<feature type="compositionally biased region" description="Low complexity" evidence="17">
    <location>
        <begin position="176"/>
        <end position="193"/>
    </location>
</feature>
<evidence type="ECO:0000256" key="8">
    <source>
        <dbReference type="ARBA" id="ARBA00022723"/>
    </source>
</evidence>
<evidence type="ECO:0000256" key="4">
    <source>
        <dbReference type="ARBA" id="ARBA00005381"/>
    </source>
</evidence>
<dbReference type="PANTHER" id="PTHR48051">
    <property type="match status" value="1"/>
</dbReference>
<dbReference type="CDD" id="cd17214">
    <property type="entry name" value="RA_CYR1_like"/>
    <property type="match status" value="1"/>
</dbReference>
<dbReference type="InterPro" id="IPR001932">
    <property type="entry name" value="PPM-type_phosphatase-like_dom"/>
</dbReference>
<dbReference type="SUPFAM" id="SSF81606">
    <property type="entry name" value="PP2C-like"/>
    <property type="match status" value="1"/>
</dbReference>
<keyword evidence="10" id="KW-0547">Nucleotide-binding</keyword>
<dbReference type="Pfam" id="PF08509">
    <property type="entry name" value="Ad_cyc_g-alpha"/>
    <property type="match status" value="1"/>
</dbReference>
<evidence type="ECO:0000256" key="15">
    <source>
        <dbReference type="ARBA" id="ARBA00032597"/>
    </source>
</evidence>
<dbReference type="FunFam" id="3.80.10.10:FF:000305">
    <property type="entry name" value="Adenylate cyclase AcyA"/>
    <property type="match status" value="1"/>
</dbReference>
<feature type="region of interest" description="Disordered" evidence="17">
    <location>
        <begin position="553"/>
        <end position="582"/>
    </location>
</feature>
<comment type="function">
    <text evidence="3">Plays essential roles in regulation of cellular metabolism by catalyzing the synthesis of a second messenger, cAMP.</text>
</comment>
<keyword evidence="8" id="KW-0479">Metal-binding</keyword>
<evidence type="ECO:0000256" key="9">
    <source>
        <dbReference type="ARBA" id="ARBA00022737"/>
    </source>
</evidence>
<keyword evidence="13" id="KW-0115">cAMP biosynthesis</keyword>
<feature type="compositionally biased region" description="Basic and acidic residues" evidence="17">
    <location>
        <begin position="553"/>
        <end position="564"/>
    </location>
</feature>
<feature type="compositionally biased region" description="Low complexity" evidence="17">
    <location>
        <begin position="361"/>
        <end position="374"/>
    </location>
</feature>
<dbReference type="FunFam" id="3.80.10.10:FF:000428">
    <property type="entry name" value="Adenylate cyclase"/>
    <property type="match status" value="1"/>
</dbReference>
<feature type="region of interest" description="Disordered" evidence="17">
    <location>
        <begin position="145"/>
        <end position="201"/>
    </location>
</feature>
<sequence length="2098" mass="233104">MARNETINRHGSMESSGSWRSVRSNDTVRPFARSSRGTPVTVQTDKDLTYLLEKESDISPGTLPPAPPPKDPGHKPRRNVNVDNHQANDFRDYRKQLAVLETSGSRIPSISRNPPTATSPTPPWVSGSNGATMAASVWGSFFNDSNEDIPQLSPQFGRSGSGRDDMMEYNDARRPSAASATTIGSSGSKSSASRGVGPGYHKRLQNVFGEEFPADSRQGSDTSLPALYTDTQSMRSIRNRNNSINNPPIGTHFHSRPGSPNESRPRTPLPSSEVTPWEFQDFNPKDTPANFGNGRSSFEQHSTKSGKGSHKLKLPGHRHNRSKEESKAHEGRIEISQPYPIRPVTSRGDSAFSITRDQQQSSLGSALSSKSNLLARPSSPTPSAFSGLTREGSGSQRSPSTSKGPRSLFGRWGKNKTDKLVPESLRDLPPSTVSLQPSIKSAKHPHAEAPLNTTGPKKKSTMDSTKDKSTKDGKKEHGRKPFRREKQKDPLASEPARGKDPNEAQIENDTNDAMFKLDTDLGNMEGIVATIPTQPMATPVGEPVTFPLGVDEKADPNPDAKWKPPESWTNPREEEMQDEQPDVVTDSRMYCVRVFRVDSTFATLSATLDTTVAEIIRILGKKTLLQDELNNYHIVMRKHDTSLQLDAKERPLLIQKRLLEQAGYTDADRIDEIGRDDNSYLCRFTFLPAKMSGYASLERDPGFSKMQKFSHIDLQGRNLITIPIALYQKATEIISLNLSRNLSLAVPRDFIQACTNLREIKYTSNEARRIPPSISLASRLTMLDISNNRIKDLEDAELYKLASLQGLRLSNNRLTKLPAYFGHYRALRSLNLSSNSLSEFPDFLCDVNTLVDLDISFNSVTSLPKIGQLTCLERLWATNNRLSGSFPPSISNLVNLREIDVRFNSLNSMDVMSQLPRLEYLLIGHNSITAFEGHFPKIRVLHMNHNPVTRFALTHSVPSLSVLNLASAKLAHLPENLFPNITGLTKLILDKNHFSAISSNIGRLVRLEHLSIVRNSLDELPSEIGRLTELRYLDVRENNLGRLPVEIWHARRLETLNVSSNVLSEFPKPGNAPPPAATNGDSNNSDGTTPTSTPGLGHSPSYEELGKLEDFQNRRPSQTSANYLSSGTSPASSHRKGSMASYGSSSTTATARKQSVASRTQTEGTITPVSRKDSSLSNRLVTTFAGSLRHLFLADNRLSDDVFDELCLLSELRILNLSYNEIYDIPPRTIRRWQKNLTELYLSGNDLTSLPAEDFEEVSSLKVLHINGNKFQVLPAELGKVKQLAILDVANNSLKYNVSNWPYDWNWNWNHHLRYLNLSGNKRLEIKPTHGGSAMREGRDLTDFSSLINLRVLGLMDVTMMVPSVPEQSEDRRVRTSGSTVGVMAYGMADSLGRNEHISTMDMVVPRFRGMENEQIIGIFDAQPLTGTGSKIAKYLYDNFKTRFSMELEKIKMSSKETPIDSLRRTYLGLNRDLVLAATQSFDKAVGATATQPRGTLPELGDDDLTSGSVATVLYLKDLELYVSNIGDAQALLISSEGGHRILTRKHDPAETSERQRIREAGGFVSRQGKLNDILEVSRAFGYAQMSPSVIANPHITHHTLGDTDEMILIASRELWEYLTPDFAVDVARSERGDLMRAAQKLRDLAIAFGATNKIMVMLLGVGDIKKKQEGRFKGAAGFDLNDPNNVFRKNKRPKDAPSHAIHDRLGQEIDAPTGEVSLAFTDIKSSTLLWETYPIAMRSAIKQHNELMRRQLRIIGGYEVKTEGDAFMVAFPTVTSALLWCFTVQQLLMDIPWPQEILDSVNGQEVLDQDGNVIFKGLSVRMGIHWGTPVCEKDPVTKRMDYFGPMVNRASRISSVADGGQITVSTEFLGEVQRLLETHTEGDRNGSIGSDDAYSDDAITQSIRQDLRLLSSQGFEIKDLGERRLKGLENPEYIYLMYPHSLSARLTVQRQVEQKPAEAPTNLPQAAQKMANSQLTIDTEAVWSLWNVSLRLEMLCSTLENPGSSELKPPETALLERMKNRGGEITDRFLMNFVEHQISRIETCATTLALRHMVKPFGQGSLLDQACPMSDILTELQFQLSELQAYKDEAASQIAST</sequence>
<evidence type="ECO:0000259" key="18">
    <source>
        <dbReference type="PROSITE" id="PS50125"/>
    </source>
</evidence>
<feature type="compositionally biased region" description="Basic and acidic residues" evidence="17">
    <location>
        <begin position="415"/>
        <end position="426"/>
    </location>
</feature>
<dbReference type="InterPro" id="IPR000159">
    <property type="entry name" value="RA_dom"/>
</dbReference>
<dbReference type="EC" id="4.6.1.1" evidence="5"/>
<keyword evidence="22" id="KW-1185">Reference proteome</keyword>
<dbReference type="OrthoDB" id="2021138at2759"/>
<dbReference type="Pfam" id="PF00211">
    <property type="entry name" value="Guanylate_cyc"/>
    <property type="match status" value="1"/>
</dbReference>
<dbReference type="SMART" id="SM00332">
    <property type="entry name" value="PP2Cc"/>
    <property type="match status" value="1"/>
</dbReference>
<dbReference type="FunFam" id="3.60.40.10:FF:000055">
    <property type="entry name" value="Adenylate cyclase AcyA"/>
    <property type="match status" value="1"/>
</dbReference>
<dbReference type="PROSITE" id="PS50200">
    <property type="entry name" value="RA"/>
    <property type="match status" value="1"/>
</dbReference>
<evidence type="ECO:0000256" key="16">
    <source>
        <dbReference type="ARBA" id="ARBA00032637"/>
    </source>
</evidence>
<keyword evidence="11" id="KW-0067">ATP-binding</keyword>
<dbReference type="InterPro" id="IPR055414">
    <property type="entry name" value="LRR_R13L4/SHOC2-like"/>
</dbReference>
<gene>
    <name evidence="21" type="ORF">DM02DRAFT_628471</name>
</gene>
<dbReference type="FunFam" id="3.80.10.10:FF:000220">
    <property type="entry name" value="Adenylate cyclase AcyA"/>
    <property type="match status" value="1"/>
</dbReference>
<dbReference type="GO" id="GO:0006171">
    <property type="term" value="P:cAMP biosynthetic process"/>
    <property type="evidence" value="ECO:0007669"/>
    <property type="project" value="UniProtKB-KW"/>
</dbReference>
<evidence type="ECO:0000256" key="3">
    <source>
        <dbReference type="ARBA" id="ARBA00003896"/>
    </source>
</evidence>
<evidence type="ECO:0000256" key="12">
    <source>
        <dbReference type="ARBA" id="ARBA00022842"/>
    </source>
</evidence>
<dbReference type="InterPro" id="IPR036457">
    <property type="entry name" value="PPM-type-like_dom_sf"/>
</dbReference>
<dbReference type="FunFam" id="3.80.10.10:FF:000408">
    <property type="entry name" value="Adenylate cyclase"/>
    <property type="match status" value="1"/>
</dbReference>
<feature type="compositionally biased region" description="Low complexity" evidence="17">
    <location>
        <begin position="235"/>
        <end position="249"/>
    </location>
</feature>
<feature type="domain" description="Ras-associating" evidence="19">
    <location>
        <begin position="588"/>
        <end position="679"/>
    </location>
</feature>
<evidence type="ECO:0000256" key="13">
    <source>
        <dbReference type="ARBA" id="ARBA00022998"/>
    </source>
</evidence>
<dbReference type="InterPro" id="IPR029787">
    <property type="entry name" value="Nucleotide_cyclase"/>
</dbReference>
<dbReference type="SUPFAM" id="SSF55073">
    <property type="entry name" value="Nucleotide cyclase"/>
    <property type="match status" value="1"/>
</dbReference>
<dbReference type="GO" id="GO:0004016">
    <property type="term" value="F:adenylate cyclase activity"/>
    <property type="evidence" value="ECO:0007669"/>
    <property type="project" value="UniProtKB-EC"/>
</dbReference>
<organism evidence="21 22">
    <name type="scientific">Periconia macrospinosa</name>
    <dbReference type="NCBI Taxonomy" id="97972"/>
    <lineage>
        <taxon>Eukaryota</taxon>
        <taxon>Fungi</taxon>
        <taxon>Dikarya</taxon>
        <taxon>Ascomycota</taxon>
        <taxon>Pezizomycotina</taxon>
        <taxon>Dothideomycetes</taxon>
        <taxon>Pleosporomycetidae</taxon>
        <taxon>Pleosporales</taxon>
        <taxon>Massarineae</taxon>
        <taxon>Periconiaceae</taxon>
        <taxon>Periconia</taxon>
    </lineage>
</organism>
<feature type="compositionally biased region" description="Polar residues" evidence="17">
    <location>
        <begin position="293"/>
        <end position="306"/>
    </location>
</feature>
<dbReference type="PROSITE" id="PS51746">
    <property type="entry name" value="PPM_2"/>
    <property type="match status" value="1"/>
</dbReference>
<dbReference type="SMART" id="SM00364">
    <property type="entry name" value="LRR_BAC"/>
    <property type="match status" value="11"/>
</dbReference>
<dbReference type="SMART" id="SM00369">
    <property type="entry name" value="LRR_TYP"/>
    <property type="match status" value="10"/>
</dbReference>
<evidence type="ECO:0000256" key="5">
    <source>
        <dbReference type="ARBA" id="ARBA00012201"/>
    </source>
</evidence>
<evidence type="ECO:0000256" key="2">
    <source>
        <dbReference type="ARBA" id="ARBA00001946"/>
    </source>
</evidence>
<feature type="compositionally biased region" description="Low complexity" evidence="17">
    <location>
        <begin position="1138"/>
        <end position="1151"/>
    </location>
</feature>
<feature type="compositionally biased region" description="Basic and acidic residues" evidence="17">
    <location>
        <begin position="44"/>
        <end position="57"/>
    </location>
</feature>
<feature type="domain" description="Guanylate cyclase" evidence="18">
    <location>
        <begin position="1718"/>
        <end position="1855"/>
    </location>
</feature>
<feature type="region of interest" description="Disordered" evidence="17">
    <location>
        <begin position="104"/>
        <end position="127"/>
    </location>
</feature>
<dbReference type="InterPro" id="IPR055071">
    <property type="entry name" value="RA_PHLPP-like"/>
</dbReference>
<feature type="region of interest" description="Disordered" evidence="17">
    <location>
        <begin position="1064"/>
        <end position="1103"/>
    </location>
</feature>
<dbReference type="SMART" id="SM00365">
    <property type="entry name" value="LRR_SD22"/>
    <property type="match status" value="5"/>
</dbReference>
<evidence type="ECO:0000259" key="19">
    <source>
        <dbReference type="PROSITE" id="PS50200"/>
    </source>
</evidence>
<feature type="compositionally biased region" description="Basic and acidic residues" evidence="17">
    <location>
        <begin position="460"/>
        <end position="475"/>
    </location>
</feature>
<dbReference type="PROSITE" id="PS50125">
    <property type="entry name" value="GUANYLATE_CYCLASE_2"/>
    <property type="match status" value="1"/>
</dbReference>
<dbReference type="GO" id="GO:0035556">
    <property type="term" value="P:intracellular signal transduction"/>
    <property type="evidence" value="ECO:0007669"/>
    <property type="project" value="InterPro"/>
</dbReference>
<feature type="compositionally biased region" description="Basic and acidic residues" evidence="17">
    <location>
        <begin position="161"/>
        <end position="174"/>
    </location>
</feature>
<evidence type="ECO:0000256" key="11">
    <source>
        <dbReference type="ARBA" id="ARBA00022840"/>
    </source>
</evidence>
<dbReference type="GO" id="GO:0000287">
    <property type="term" value="F:magnesium ion binding"/>
    <property type="evidence" value="ECO:0007669"/>
    <property type="project" value="InterPro"/>
</dbReference>
<dbReference type="InterPro" id="IPR032675">
    <property type="entry name" value="LRR_dom_sf"/>
</dbReference>
<dbReference type="PANTHER" id="PTHR48051:SF1">
    <property type="entry name" value="RAS SUPPRESSOR PROTEIN 1"/>
    <property type="match status" value="1"/>
</dbReference>
<dbReference type="Pfam" id="PF13855">
    <property type="entry name" value="LRR_8"/>
    <property type="match status" value="2"/>
</dbReference>
<feature type="compositionally biased region" description="Polar residues" evidence="17">
    <location>
        <begin position="381"/>
        <end position="404"/>
    </location>
</feature>
<keyword evidence="12" id="KW-0460">Magnesium</keyword>
<evidence type="ECO:0000313" key="22">
    <source>
        <dbReference type="Proteomes" id="UP000244855"/>
    </source>
</evidence>
<dbReference type="Gene3D" id="3.30.70.1230">
    <property type="entry name" value="Nucleotide cyclase"/>
    <property type="match status" value="1"/>
</dbReference>
<dbReference type="STRING" id="97972.A0A2V1DTB7"/>
<name>A0A2V1DTB7_9PLEO</name>